<dbReference type="Proteomes" id="UP001145742">
    <property type="component" value="Unassembled WGS sequence"/>
</dbReference>
<feature type="region of interest" description="Disordered" evidence="1">
    <location>
        <begin position="1"/>
        <end position="48"/>
    </location>
</feature>
<sequence>MEQEEVLQALELGHAEASCSPAASGDPQWSRDPPTAHEGPTLEQVDSQKKALTLWKAHAEAGSFWDLKTHREKSPH</sequence>
<evidence type="ECO:0000313" key="2">
    <source>
        <dbReference type="EMBL" id="KAJ7421812.1"/>
    </source>
</evidence>
<dbReference type="EMBL" id="WHWB01033118">
    <property type="protein sequence ID" value="KAJ7421812.1"/>
    <property type="molecule type" value="Genomic_DNA"/>
</dbReference>
<keyword evidence="3" id="KW-1185">Reference proteome</keyword>
<evidence type="ECO:0000256" key="1">
    <source>
        <dbReference type="SAM" id="MobiDB-lite"/>
    </source>
</evidence>
<organism evidence="2 3">
    <name type="scientific">Willisornis vidua</name>
    <name type="common">Xingu scale-backed antbird</name>
    <dbReference type="NCBI Taxonomy" id="1566151"/>
    <lineage>
        <taxon>Eukaryota</taxon>
        <taxon>Metazoa</taxon>
        <taxon>Chordata</taxon>
        <taxon>Craniata</taxon>
        <taxon>Vertebrata</taxon>
        <taxon>Euteleostomi</taxon>
        <taxon>Archelosauria</taxon>
        <taxon>Archosauria</taxon>
        <taxon>Dinosauria</taxon>
        <taxon>Saurischia</taxon>
        <taxon>Theropoda</taxon>
        <taxon>Coelurosauria</taxon>
        <taxon>Aves</taxon>
        <taxon>Neognathae</taxon>
        <taxon>Neoaves</taxon>
        <taxon>Telluraves</taxon>
        <taxon>Australaves</taxon>
        <taxon>Passeriformes</taxon>
        <taxon>Thamnophilidae</taxon>
        <taxon>Willisornis</taxon>
    </lineage>
</organism>
<evidence type="ECO:0000313" key="3">
    <source>
        <dbReference type="Proteomes" id="UP001145742"/>
    </source>
</evidence>
<reference evidence="2" key="1">
    <citation type="submission" date="2019-10" db="EMBL/GenBank/DDBJ databases">
        <authorList>
            <person name="Soares A.E.R."/>
            <person name="Aleixo A."/>
            <person name="Schneider P."/>
            <person name="Miyaki C.Y."/>
            <person name="Schneider M.P."/>
            <person name="Mello C."/>
            <person name="Vasconcelos A.T.R."/>
        </authorList>
    </citation>
    <scope>NUCLEOTIDE SEQUENCE</scope>
    <source>
        <tissue evidence="2">Muscle</tissue>
    </source>
</reference>
<proteinExistence type="predicted"/>
<protein>
    <submittedName>
        <fullName evidence="2">Uncharacterized protein</fullName>
    </submittedName>
</protein>
<gene>
    <name evidence="2" type="ORF">WISP_41000</name>
</gene>
<name>A0ABQ9DJS6_9PASS</name>
<comment type="caution">
    <text evidence="2">The sequence shown here is derived from an EMBL/GenBank/DDBJ whole genome shotgun (WGS) entry which is preliminary data.</text>
</comment>
<accession>A0ABQ9DJS6</accession>